<reference evidence="2" key="1">
    <citation type="submission" date="2014-11" db="EMBL/GenBank/DDBJ databases">
        <authorList>
            <person name="Otto D Thomas"/>
            <person name="Naeem Raeece"/>
        </authorList>
    </citation>
    <scope>NUCLEOTIDE SEQUENCE</scope>
</reference>
<name>A0A0G4FWV9_9ALVE</name>
<evidence type="ECO:0000313" key="2">
    <source>
        <dbReference type="EMBL" id="CEM19637.1"/>
    </source>
</evidence>
<organism evidence="2">
    <name type="scientific">Chromera velia CCMP2878</name>
    <dbReference type="NCBI Taxonomy" id="1169474"/>
    <lineage>
        <taxon>Eukaryota</taxon>
        <taxon>Sar</taxon>
        <taxon>Alveolata</taxon>
        <taxon>Colpodellida</taxon>
        <taxon>Chromeraceae</taxon>
        <taxon>Chromera</taxon>
    </lineage>
</organism>
<feature type="signal peptide" evidence="1">
    <location>
        <begin position="1"/>
        <end position="25"/>
    </location>
</feature>
<evidence type="ECO:0000256" key="1">
    <source>
        <dbReference type="SAM" id="SignalP"/>
    </source>
</evidence>
<keyword evidence="1" id="KW-0732">Signal</keyword>
<proteinExistence type="predicted"/>
<feature type="chain" id="PRO_5005189198" evidence="1">
    <location>
        <begin position="26"/>
        <end position="183"/>
    </location>
</feature>
<gene>
    <name evidence="2" type="ORF">Cvel_3830</name>
</gene>
<protein>
    <submittedName>
        <fullName evidence="2">Uncharacterized protein</fullName>
    </submittedName>
</protein>
<dbReference type="VEuPathDB" id="CryptoDB:Cvel_3830"/>
<dbReference type="AlphaFoldDB" id="A0A0G4FWV9"/>
<sequence>MRERKSAVSFLTVALFVVFLSMAEAAVRRTHSEGAQGPSRVLAALPASRVAFVAPSVGTTGFPRHRQFHQVRRLQRLRLNAGKKEWFGMNDVKVVKRSDEDIAAFHEKERERWRTVYNEVYKETPQDFYPGDRIQIIDDDSEYFGQQGVVLHYLFDDGYMSCQTTKCSYPLTVLLDDKDEVAE</sequence>
<accession>A0A0G4FWV9</accession>
<dbReference type="EMBL" id="CDMZ01000695">
    <property type="protein sequence ID" value="CEM19637.1"/>
    <property type="molecule type" value="Genomic_DNA"/>
</dbReference>